<protein>
    <recommendedName>
        <fullName evidence="1">E3 ubiquitin-protein ligase</fullName>
        <ecNumber evidence="1">2.3.2.27</ecNumber>
    </recommendedName>
</protein>
<dbReference type="PANTHER" id="PTHR21497">
    <property type="entry name" value="UBIQUITIN LIGASE E3 ALPHA-RELATED"/>
    <property type="match status" value="1"/>
</dbReference>
<comment type="catalytic activity">
    <reaction evidence="1">
        <text>S-ubiquitinyl-[E2 ubiquitin-conjugating enzyme]-L-cysteine + [acceptor protein]-L-lysine = [E2 ubiquitin-conjugating enzyme]-L-cysteine + N(6)-ubiquitinyl-[acceptor protein]-L-lysine.</text>
        <dbReference type="EC" id="2.3.2.27"/>
    </reaction>
</comment>
<dbReference type="InterPro" id="IPR039164">
    <property type="entry name" value="UBR1-like"/>
</dbReference>
<dbReference type="InterPro" id="IPR013083">
    <property type="entry name" value="Znf_RING/FYVE/PHD"/>
</dbReference>
<comment type="caution">
    <text evidence="2">The sequence shown here is derived from an EMBL/GenBank/DDBJ whole genome shotgun (WGS) entry which is preliminary data.</text>
</comment>
<evidence type="ECO:0000256" key="1">
    <source>
        <dbReference type="RuleBase" id="RU366018"/>
    </source>
</evidence>
<accession>A0A820RBH8</accession>
<evidence type="ECO:0000313" key="2">
    <source>
        <dbReference type="EMBL" id="CAF4432615.1"/>
    </source>
</evidence>
<keyword evidence="1" id="KW-0479">Metal-binding</keyword>
<dbReference type="GO" id="GO:0000151">
    <property type="term" value="C:ubiquitin ligase complex"/>
    <property type="evidence" value="ECO:0007669"/>
    <property type="project" value="TreeGrafter"/>
</dbReference>
<dbReference type="SUPFAM" id="SSF57850">
    <property type="entry name" value="RING/U-box"/>
    <property type="match status" value="1"/>
</dbReference>
<organism evidence="2 3">
    <name type="scientific">Adineta steineri</name>
    <dbReference type="NCBI Taxonomy" id="433720"/>
    <lineage>
        <taxon>Eukaryota</taxon>
        <taxon>Metazoa</taxon>
        <taxon>Spiralia</taxon>
        <taxon>Gnathifera</taxon>
        <taxon>Rotifera</taxon>
        <taxon>Eurotatoria</taxon>
        <taxon>Bdelloidea</taxon>
        <taxon>Adinetida</taxon>
        <taxon>Adinetidae</taxon>
        <taxon>Adineta</taxon>
    </lineage>
</organism>
<keyword evidence="1" id="KW-0833">Ubl conjugation pathway</keyword>
<dbReference type="GO" id="GO:0008270">
    <property type="term" value="F:zinc ion binding"/>
    <property type="evidence" value="ECO:0007669"/>
    <property type="project" value="UniProtKB-UniRule"/>
</dbReference>
<comment type="function">
    <text evidence="1">Ubiquitin ligase protein which is a component of the N-end rule pathway. Recognizes and binds to proteins bearing specific N-terminal residues that are destabilizing according to the N-end rule, leading to their ubiquitination and subsequent degradation.</text>
</comment>
<dbReference type="EC" id="2.3.2.27" evidence="1"/>
<dbReference type="Gene3D" id="3.30.40.10">
    <property type="entry name" value="Zinc/RING finger domain, C3HC4 (zinc finger)"/>
    <property type="match status" value="1"/>
</dbReference>
<proteinExistence type="inferred from homology"/>
<sequence length="114" mass="13408">MFTEESVSESMTISWRTGIIITSCGHSMHLSCYKEYFKSHTKKTASENDPHIEFKCPMCRQKSNGLIYTPQIDKQIESNENLIETISNLIEKNIKICVNKLFIKQYHIYLFFYV</sequence>
<keyword evidence="1" id="KW-0862">Zinc</keyword>
<dbReference type="AlphaFoldDB" id="A0A820RBH8"/>
<keyword evidence="1" id="KW-0863">Zinc-finger</keyword>
<gene>
    <name evidence="2" type="ORF">OKA104_LOCUS53165</name>
</gene>
<comment type="similarity">
    <text evidence="1">Belongs to the E3 ubiquitin-protein ligase UBR1-like family.</text>
</comment>
<dbReference type="UniPathway" id="UPA00143"/>
<evidence type="ECO:0000313" key="3">
    <source>
        <dbReference type="Proteomes" id="UP000663881"/>
    </source>
</evidence>
<reference evidence="2" key="1">
    <citation type="submission" date="2021-02" db="EMBL/GenBank/DDBJ databases">
        <authorList>
            <person name="Nowell W R."/>
        </authorList>
    </citation>
    <scope>NUCLEOTIDE SEQUENCE</scope>
</reference>
<dbReference type="Proteomes" id="UP000663881">
    <property type="component" value="Unassembled WGS sequence"/>
</dbReference>
<dbReference type="GO" id="GO:0071596">
    <property type="term" value="P:ubiquitin-dependent protein catabolic process via the N-end rule pathway"/>
    <property type="evidence" value="ECO:0007669"/>
    <property type="project" value="UniProtKB-UniRule"/>
</dbReference>
<dbReference type="EMBL" id="CAJOAY010032491">
    <property type="protein sequence ID" value="CAF4432615.1"/>
    <property type="molecule type" value="Genomic_DNA"/>
</dbReference>
<dbReference type="GO" id="GO:0061630">
    <property type="term" value="F:ubiquitin protein ligase activity"/>
    <property type="evidence" value="ECO:0007669"/>
    <property type="project" value="UniProtKB-UniRule"/>
</dbReference>
<dbReference type="GO" id="GO:0016567">
    <property type="term" value="P:protein ubiquitination"/>
    <property type="evidence" value="ECO:0007669"/>
    <property type="project" value="UniProtKB-UniRule"/>
</dbReference>
<dbReference type="PANTHER" id="PTHR21497:SF24">
    <property type="entry name" value="E3 UBIQUITIN-PROTEIN LIGASE UBR1"/>
    <property type="match status" value="1"/>
</dbReference>
<comment type="pathway">
    <text evidence="1">Protein modification; protein ubiquitination.</text>
</comment>
<dbReference type="GO" id="GO:0005737">
    <property type="term" value="C:cytoplasm"/>
    <property type="evidence" value="ECO:0007669"/>
    <property type="project" value="TreeGrafter"/>
</dbReference>
<feature type="non-terminal residue" evidence="2">
    <location>
        <position position="1"/>
    </location>
</feature>
<name>A0A820RBH8_9BILA</name>
<keyword evidence="1" id="KW-0808">Transferase</keyword>